<dbReference type="GO" id="GO:0043093">
    <property type="term" value="P:FtsZ-dependent cytokinesis"/>
    <property type="evidence" value="ECO:0007669"/>
    <property type="project" value="UniProtKB-UniRule"/>
</dbReference>
<dbReference type="PIRSF" id="PIRSF003101">
    <property type="entry name" value="FtsA"/>
    <property type="match status" value="1"/>
</dbReference>
<evidence type="ECO:0000256" key="5">
    <source>
        <dbReference type="HAMAP-Rule" id="MF_02033"/>
    </source>
</evidence>
<dbReference type="AlphaFoldDB" id="A0A976RRE7"/>
<dbReference type="HAMAP" id="MF_02033">
    <property type="entry name" value="FtsA"/>
    <property type="match status" value="1"/>
</dbReference>
<proteinExistence type="inferred from homology"/>
<organism evidence="9 10">
    <name type="scientific">Nicoliella spurrieriana</name>
    <dbReference type="NCBI Taxonomy" id="2925830"/>
    <lineage>
        <taxon>Bacteria</taxon>
        <taxon>Bacillati</taxon>
        <taxon>Bacillota</taxon>
        <taxon>Bacilli</taxon>
        <taxon>Lactobacillales</taxon>
        <taxon>Lactobacillaceae</taxon>
        <taxon>Nicoliella</taxon>
    </lineage>
</organism>
<dbReference type="Gene3D" id="3.30.420.40">
    <property type="match status" value="2"/>
</dbReference>
<evidence type="ECO:0000256" key="2">
    <source>
        <dbReference type="ARBA" id="ARBA00022618"/>
    </source>
</evidence>
<dbReference type="InterPro" id="IPR043129">
    <property type="entry name" value="ATPase_NBD"/>
</dbReference>
<dbReference type="SMART" id="SM00842">
    <property type="entry name" value="FtsA"/>
    <property type="match status" value="1"/>
</dbReference>
<evidence type="ECO:0000256" key="1">
    <source>
        <dbReference type="ARBA" id="ARBA00022475"/>
    </source>
</evidence>
<keyword evidence="1 5" id="KW-1003">Cell membrane</keyword>
<accession>A0A976RRE7</accession>
<name>A0A976RRE7_9LACO</name>
<dbReference type="Pfam" id="PF14450">
    <property type="entry name" value="FtsA"/>
    <property type="match status" value="1"/>
</dbReference>
<comment type="subcellular location">
    <subcellularLocation>
        <location evidence="5">Cell membrane</location>
        <topology evidence="5">Peripheral membrane protein</topology>
        <orientation evidence="5">Cytoplasmic side</orientation>
    </subcellularLocation>
    <text evidence="5">Localizes to the Z ring in an FtsZ-dependent manner. Targeted to the membrane through a conserved C-terminal amphipathic helix.</text>
</comment>
<dbReference type="SUPFAM" id="SSF53067">
    <property type="entry name" value="Actin-like ATPase domain"/>
    <property type="match status" value="2"/>
</dbReference>
<evidence type="ECO:0000313" key="9">
    <source>
        <dbReference type="EMBL" id="UQS86437.1"/>
    </source>
</evidence>
<dbReference type="PANTHER" id="PTHR32432:SF4">
    <property type="entry name" value="CELL DIVISION PROTEIN FTSA"/>
    <property type="match status" value="1"/>
</dbReference>
<evidence type="ECO:0000256" key="4">
    <source>
        <dbReference type="ARBA" id="ARBA00023306"/>
    </source>
</evidence>
<reference evidence="9" key="1">
    <citation type="journal article" date="2022" name="Int. J. Syst. Evol. Microbiol.">
        <title>Apilactobacillus apisilvae sp. nov., Nicolia spurrieriana gen. nov. sp. nov., Bombilactobacillus folatiphilus sp. nov. and Bombilactobacillus thymidiniphilus sp. nov., four new lactic acid bacterial isolates from stingless bees Tetragonula carbonaria and Austroplebeia australis.</title>
        <authorList>
            <person name="Oliphant S.A."/>
            <person name="Watson-Haigh N.S."/>
            <person name="Sumby K.M."/>
            <person name="Gardner J."/>
            <person name="Groom S."/>
            <person name="Jiranek V."/>
        </authorList>
    </citation>
    <scope>NUCLEOTIDE SEQUENCE</scope>
    <source>
        <strain evidence="9">SGEP1_A5</strain>
    </source>
</reference>
<comment type="similarity">
    <text evidence="5 6">Belongs to the FtsA/MreB family.</text>
</comment>
<dbReference type="Pfam" id="PF02491">
    <property type="entry name" value="SHS2_FTSA"/>
    <property type="match status" value="1"/>
</dbReference>
<sequence>MDNSGMYVGLDIGTTSIKVIVAEEVKGQMNVLGVGNSNSEGVDRGIIVDIDKAALSIKNAVNQAEEKASIQIHDVVVGIPANLIKIEPCSGMVAISDQSREIKDSDVQQVTVSAMVKNLPPERQVIDAIPDQFIVDGFDGIRDPRGMVGVRLEMRGHIITGPRTIVHNVERAVQKAGLTIESTIVSPLALGKYLLNDGEQDFGTIVVDLGGGQSTAAVIHNHQLKYTTVDKEGGEFITKDISVVLNTSMESAEKLKRDYGYADSVDASDENKFPIEVVGQSQPSQISEKILSEIIQARLEQIFSRLKQGLNQVSALGLPGGIVLTGGVSALPGIASLAADTFNNNVKIFIPDQMGLRHPSYSLSLALVSYRGNMSEIEVLVRSVLKNGVTFKTNDIENTNNESDYQNEYENQNFDETEPMDEPTSRSKSKNKLGKSITGFFRRLIDD</sequence>
<evidence type="ECO:0000256" key="3">
    <source>
        <dbReference type="ARBA" id="ARBA00023136"/>
    </source>
</evidence>
<dbReference type="Gene3D" id="3.30.1490.110">
    <property type="match status" value="1"/>
</dbReference>
<evidence type="ECO:0000313" key="10">
    <source>
        <dbReference type="Proteomes" id="UP000831181"/>
    </source>
</evidence>
<dbReference type="RefSeq" id="WP_260116239.1">
    <property type="nucleotide sequence ID" value="NZ_CP093361.1"/>
</dbReference>
<evidence type="ECO:0000256" key="6">
    <source>
        <dbReference type="PIRNR" id="PIRNR003101"/>
    </source>
</evidence>
<dbReference type="GO" id="GO:0009898">
    <property type="term" value="C:cytoplasmic side of plasma membrane"/>
    <property type="evidence" value="ECO:0007669"/>
    <property type="project" value="UniProtKB-UniRule"/>
</dbReference>
<dbReference type="InterPro" id="IPR020823">
    <property type="entry name" value="Cell_div_FtsA"/>
</dbReference>
<evidence type="ECO:0000259" key="8">
    <source>
        <dbReference type="SMART" id="SM00842"/>
    </source>
</evidence>
<comment type="function">
    <text evidence="5 6">Cell division protein that is involved in the assembly of the Z ring. May serve as a membrane anchor for the Z ring.</text>
</comment>
<dbReference type="InterPro" id="IPR003494">
    <property type="entry name" value="SHS2_FtsA"/>
</dbReference>
<dbReference type="FunFam" id="3.30.1490.110:FF:000003">
    <property type="entry name" value="Cell division protein FtsA"/>
    <property type="match status" value="1"/>
</dbReference>
<dbReference type="NCBIfam" id="TIGR01174">
    <property type="entry name" value="ftsA"/>
    <property type="match status" value="1"/>
</dbReference>
<dbReference type="InterPro" id="IPR050696">
    <property type="entry name" value="FtsA/MreB"/>
</dbReference>
<dbReference type="EMBL" id="CP093361">
    <property type="protein sequence ID" value="UQS86437.1"/>
    <property type="molecule type" value="Genomic_DNA"/>
</dbReference>
<keyword evidence="3 5" id="KW-0472">Membrane</keyword>
<gene>
    <name evidence="5 9" type="primary">ftsA</name>
    <name evidence="9" type="ORF">MOO44_05955</name>
</gene>
<comment type="subunit">
    <text evidence="5">Self-interacts. Interacts with FtsZ.</text>
</comment>
<dbReference type="PANTHER" id="PTHR32432">
    <property type="entry name" value="CELL DIVISION PROTEIN FTSA-RELATED"/>
    <property type="match status" value="1"/>
</dbReference>
<dbReference type="Proteomes" id="UP000831181">
    <property type="component" value="Chromosome"/>
</dbReference>
<dbReference type="KEGG" id="lbe:MOO44_05955"/>
<keyword evidence="10" id="KW-1185">Reference proteome</keyword>
<keyword evidence="4 5" id="KW-0131">Cell cycle</keyword>
<feature type="domain" description="SHS2" evidence="8">
    <location>
        <begin position="7"/>
        <end position="194"/>
    </location>
</feature>
<evidence type="ECO:0000256" key="7">
    <source>
        <dbReference type="SAM" id="MobiDB-lite"/>
    </source>
</evidence>
<keyword evidence="2 5" id="KW-0132">Cell division</keyword>
<protein>
    <recommendedName>
        <fullName evidence="5 6">Cell division protein FtsA</fullName>
    </recommendedName>
</protein>
<dbReference type="GO" id="GO:0032153">
    <property type="term" value="C:cell division site"/>
    <property type="evidence" value="ECO:0007669"/>
    <property type="project" value="UniProtKB-UniRule"/>
</dbReference>
<feature type="region of interest" description="Disordered" evidence="7">
    <location>
        <begin position="412"/>
        <end position="432"/>
    </location>
</feature>
<dbReference type="CDD" id="cd24048">
    <property type="entry name" value="ASKHA_NBD_FtsA"/>
    <property type="match status" value="1"/>
</dbReference>